<dbReference type="GO" id="GO:0043139">
    <property type="term" value="F:5'-3' DNA helicase activity"/>
    <property type="evidence" value="ECO:0007669"/>
    <property type="project" value="TreeGrafter"/>
</dbReference>
<keyword evidence="5 11" id="KW-0347">Helicase</keyword>
<comment type="cofactor">
    <cofactor evidence="1">
        <name>Zn(2+)</name>
        <dbReference type="ChEBI" id="CHEBI:29105"/>
    </cofactor>
</comment>
<sequence>MIDNIKLANYKSFFADQVKEAIDEQQKINRSQMRNLFKTGELSLAYVDSIQHETGMIILKCPRRMAPRLKVLKGVCIIKKGAKQALGEHVTEWICRWDEFVDNKDFHSPGSDMTPMYYVHTGDSNYDYVACSGFSFKLYDILSKALVDGKSLSLIVHNPFPPVEYFRNLASYMDAFSSNDELNLEPTIDYEEWTPEELAFDEQKPTGISDTIIDTLANEHCCIVQGPPGTGKSYTIASVISSYLDAGKTVCVTTMANKGLIELIKQKPLQKYVKEGRVSKTNLSIDERKQVSGVKAASADLQVPGGEMLCATNYQLSSVFSEKKMTLYGLPQYDLVVIEEASQAFLTAIVAFKQLGIDCLIVGDPMQLPPIVKLNNPQYNSWNVATQVEGLKSMVLGTSIKSYRIVTTFRLTSRSASLTKCFYGNRFVSVKQDYLDFTKANSVLFPQDGGVLYHCTLDVRNGVYSDKADAIIRDVIEKLEKFYPDRSLAIITPFRDSVKELQKRFCMSDLELDITIETIDRIQGMTVDYAILYIPGRNPGFALEERRFNVATSRSLSTTLIISDMPLNEFHTVSPTVLQFIDNCDKFDGKTNVWRTNLQESESSAPIVQPISEEKTVSTVSSTIGLRVVGKIDLSQFERKKKELSITKKNYYIIDTNVFVDYPDIISKIDRKYPIILSAKVTDELDKMKIKLTEERRQNAEKALRNLNNESQHEILYEFADTSLLPDDFDKRSPDNMILSVALKYKEQNPIMLTSDNGLQLKSKLLGITTISLKKFLKNNLR</sequence>
<feature type="domain" description="PIN" evidence="10">
    <location>
        <begin position="650"/>
        <end position="761"/>
    </location>
</feature>
<evidence type="ECO:0000256" key="2">
    <source>
        <dbReference type="ARBA" id="ARBA00022723"/>
    </source>
</evidence>
<dbReference type="Pfam" id="PF13245">
    <property type="entry name" value="AAA_19"/>
    <property type="match status" value="1"/>
</dbReference>
<reference evidence="11 12" key="1">
    <citation type="submission" date="2015-09" db="EMBL/GenBank/DDBJ databases">
        <authorList>
            <consortium name="Pathogen Informatics"/>
        </authorList>
    </citation>
    <scope>NUCLEOTIDE SEQUENCE [LARGE SCALE GENOMIC DNA]</scope>
    <source>
        <strain evidence="11 12">2789STDY5834842</strain>
    </source>
</reference>
<dbReference type="AlphaFoldDB" id="A0A174E8J9"/>
<dbReference type="InterPro" id="IPR041679">
    <property type="entry name" value="DNA2/NAM7-like_C"/>
</dbReference>
<feature type="coiled-coil region" evidence="9">
    <location>
        <begin position="678"/>
        <end position="710"/>
    </location>
</feature>
<dbReference type="InterPro" id="IPR050534">
    <property type="entry name" value="Coronavir_polyprotein_1ab"/>
</dbReference>
<dbReference type="SMART" id="SM00670">
    <property type="entry name" value="PINc"/>
    <property type="match status" value="1"/>
</dbReference>
<evidence type="ECO:0000256" key="5">
    <source>
        <dbReference type="ARBA" id="ARBA00022806"/>
    </source>
</evidence>
<dbReference type="PANTHER" id="PTHR43788">
    <property type="entry name" value="DNA2/NAM7 HELICASE FAMILY MEMBER"/>
    <property type="match status" value="1"/>
</dbReference>
<dbReference type="SUPFAM" id="SSF52540">
    <property type="entry name" value="P-loop containing nucleoside triphosphate hydrolases"/>
    <property type="match status" value="1"/>
</dbReference>
<dbReference type="SUPFAM" id="SSF88723">
    <property type="entry name" value="PIN domain-like"/>
    <property type="match status" value="1"/>
</dbReference>
<dbReference type="PANTHER" id="PTHR43788:SF8">
    <property type="entry name" value="DNA-BINDING PROTEIN SMUBP-2"/>
    <property type="match status" value="1"/>
</dbReference>
<dbReference type="GO" id="GO:0005524">
    <property type="term" value="F:ATP binding"/>
    <property type="evidence" value="ECO:0007669"/>
    <property type="project" value="UniProtKB-KW"/>
</dbReference>
<evidence type="ECO:0000256" key="6">
    <source>
        <dbReference type="ARBA" id="ARBA00022833"/>
    </source>
</evidence>
<dbReference type="CDD" id="cd09883">
    <property type="entry name" value="PIN_VapC_PhoHL-ATPase"/>
    <property type="match status" value="1"/>
</dbReference>
<dbReference type="InterPro" id="IPR029060">
    <property type="entry name" value="PIN-like_dom_sf"/>
</dbReference>
<evidence type="ECO:0000256" key="1">
    <source>
        <dbReference type="ARBA" id="ARBA00001947"/>
    </source>
</evidence>
<protein>
    <submittedName>
        <fullName evidence="11">DNA helicase</fullName>
    </submittedName>
</protein>
<evidence type="ECO:0000256" key="8">
    <source>
        <dbReference type="ARBA" id="ARBA00046345"/>
    </source>
</evidence>
<evidence type="ECO:0000256" key="3">
    <source>
        <dbReference type="ARBA" id="ARBA00022741"/>
    </source>
</evidence>
<comment type="similarity">
    <text evidence="8">In the N-terminal section; belongs to the PINc/VapC protein family.</text>
</comment>
<dbReference type="RefSeq" id="WP_057250155.1">
    <property type="nucleotide sequence ID" value="NZ_CYZI01000008.1"/>
</dbReference>
<evidence type="ECO:0000256" key="4">
    <source>
        <dbReference type="ARBA" id="ARBA00022801"/>
    </source>
</evidence>
<keyword evidence="2" id="KW-0479">Metal-binding</keyword>
<dbReference type="PROSITE" id="PS00744">
    <property type="entry name" value="BETA_LACTAMASE_B_2"/>
    <property type="match status" value="1"/>
</dbReference>
<proteinExistence type="inferred from homology"/>
<accession>A0A174E8J9</accession>
<dbReference type="InterPro" id="IPR027417">
    <property type="entry name" value="P-loop_NTPase"/>
</dbReference>
<keyword evidence="4" id="KW-0378">Hydrolase</keyword>
<dbReference type="GO" id="GO:0008800">
    <property type="term" value="F:beta-lactamase activity"/>
    <property type="evidence" value="ECO:0007669"/>
    <property type="project" value="InterPro"/>
</dbReference>
<evidence type="ECO:0000256" key="7">
    <source>
        <dbReference type="ARBA" id="ARBA00022840"/>
    </source>
</evidence>
<keyword evidence="9" id="KW-0175">Coiled coil</keyword>
<evidence type="ECO:0000313" key="11">
    <source>
        <dbReference type="EMBL" id="CUO34003.1"/>
    </source>
</evidence>
<keyword evidence="7" id="KW-0067">ATP-binding</keyword>
<name>A0A174E8J9_PHOVU</name>
<organism evidence="11 12">
    <name type="scientific">Phocaeicola vulgatus</name>
    <name type="common">Bacteroides vulgatus</name>
    <dbReference type="NCBI Taxonomy" id="821"/>
    <lineage>
        <taxon>Bacteria</taxon>
        <taxon>Pseudomonadati</taxon>
        <taxon>Bacteroidota</taxon>
        <taxon>Bacteroidia</taxon>
        <taxon>Bacteroidales</taxon>
        <taxon>Bacteroidaceae</taxon>
        <taxon>Phocaeicola</taxon>
    </lineage>
</organism>
<evidence type="ECO:0000256" key="9">
    <source>
        <dbReference type="SAM" id="Coils"/>
    </source>
</evidence>
<dbReference type="GO" id="GO:0008270">
    <property type="term" value="F:zinc ion binding"/>
    <property type="evidence" value="ECO:0007669"/>
    <property type="project" value="InterPro"/>
</dbReference>
<keyword evidence="6" id="KW-0862">Zinc</keyword>
<dbReference type="InterPro" id="IPR002716">
    <property type="entry name" value="PIN_dom"/>
</dbReference>
<gene>
    <name evidence="11" type="ORF">ERS852457_01796</name>
</gene>
<dbReference type="Gene3D" id="3.40.50.300">
    <property type="entry name" value="P-loop containing nucleotide triphosphate hydrolases"/>
    <property type="match status" value="2"/>
</dbReference>
<dbReference type="Pfam" id="PF13638">
    <property type="entry name" value="PIN_4"/>
    <property type="match status" value="1"/>
</dbReference>
<dbReference type="Pfam" id="PF13087">
    <property type="entry name" value="AAA_12"/>
    <property type="match status" value="1"/>
</dbReference>
<dbReference type="EMBL" id="CYZI01000008">
    <property type="protein sequence ID" value="CUO34003.1"/>
    <property type="molecule type" value="Genomic_DNA"/>
</dbReference>
<evidence type="ECO:0000259" key="10">
    <source>
        <dbReference type="SMART" id="SM00670"/>
    </source>
</evidence>
<dbReference type="InterPro" id="IPR001018">
    <property type="entry name" value="Beta-lactamase_class-B_CS"/>
</dbReference>
<evidence type="ECO:0000313" key="12">
    <source>
        <dbReference type="Proteomes" id="UP000095333"/>
    </source>
</evidence>
<keyword evidence="3" id="KW-0547">Nucleotide-binding</keyword>
<dbReference type="Proteomes" id="UP000095333">
    <property type="component" value="Unassembled WGS sequence"/>
</dbReference>
<dbReference type="GO" id="GO:0017001">
    <property type="term" value="P:antibiotic catabolic process"/>
    <property type="evidence" value="ECO:0007669"/>
    <property type="project" value="InterPro"/>
</dbReference>
<dbReference type="Gene3D" id="3.40.50.1010">
    <property type="entry name" value="5'-nuclease"/>
    <property type="match status" value="1"/>
</dbReference>